<evidence type="ECO:0000256" key="13">
    <source>
        <dbReference type="SAM" id="MobiDB-lite"/>
    </source>
</evidence>
<accession>A0A8T0EUP0</accession>
<feature type="compositionally biased region" description="Basic residues" evidence="13">
    <location>
        <begin position="127"/>
        <end position="136"/>
    </location>
</feature>
<dbReference type="NCBIfam" id="NF000355">
    <property type="entry name" value="ribo_prot_ABC_F"/>
    <property type="match status" value="1"/>
</dbReference>
<evidence type="ECO:0000259" key="14">
    <source>
        <dbReference type="PROSITE" id="PS50893"/>
    </source>
</evidence>
<dbReference type="GO" id="GO:0005635">
    <property type="term" value="C:nuclear envelope"/>
    <property type="evidence" value="ECO:0007669"/>
    <property type="project" value="UniProtKB-SubCell"/>
</dbReference>
<keyword evidence="11" id="KW-0539">Nucleus</keyword>
<dbReference type="OrthoDB" id="2110130at2759"/>
<dbReference type="InterPro" id="IPR003439">
    <property type="entry name" value="ABC_transporter-like_ATP-bd"/>
</dbReference>
<dbReference type="SUPFAM" id="SSF52540">
    <property type="entry name" value="P-loop containing nucleoside triphosphate hydrolases"/>
    <property type="match status" value="2"/>
</dbReference>
<keyword evidence="9 15" id="KW-0067">ATP-binding</keyword>
<dbReference type="PROSITE" id="PS00211">
    <property type="entry name" value="ABC_TRANSPORTER_1"/>
    <property type="match status" value="2"/>
</dbReference>
<evidence type="ECO:0000313" key="15">
    <source>
        <dbReference type="EMBL" id="KAF8782035.1"/>
    </source>
</evidence>
<dbReference type="PANTHER" id="PTHR19211">
    <property type="entry name" value="ATP-BINDING TRANSPORT PROTEIN-RELATED"/>
    <property type="match status" value="1"/>
</dbReference>
<dbReference type="Pfam" id="PF00005">
    <property type="entry name" value="ABC_tran"/>
    <property type="match status" value="2"/>
</dbReference>
<comment type="similarity">
    <text evidence="4">Belongs to the ABC transporter superfamily. ABCF family. EF3 subfamily.</text>
</comment>
<dbReference type="SMART" id="SM00382">
    <property type="entry name" value="AAA"/>
    <property type="match status" value="2"/>
</dbReference>
<organism evidence="15 16">
    <name type="scientific">Argiope bruennichi</name>
    <name type="common">Wasp spider</name>
    <name type="synonym">Aranea bruennichi</name>
    <dbReference type="NCBI Taxonomy" id="94029"/>
    <lineage>
        <taxon>Eukaryota</taxon>
        <taxon>Metazoa</taxon>
        <taxon>Ecdysozoa</taxon>
        <taxon>Arthropoda</taxon>
        <taxon>Chelicerata</taxon>
        <taxon>Arachnida</taxon>
        <taxon>Araneae</taxon>
        <taxon>Araneomorphae</taxon>
        <taxon>Entelegynae</taxon>
        <taxon>Araneoidea</taxon>
        <taxon>Araneidae</taxon>
        <taxon>Argiope</taxon>
    </lineage>
</organism>
<dbReference type="Gene3D" id="3.40.50.300">
    <property type="entry name" value="P-loop containing nucleotide triphosphate hydrolases"/>
    <property type="match status" value="2"/>
</dbReference>
<keyword evidence="5" id="KW-0963">Cytoplasm</keyword>
<dbReference type="CDD" id="cd03221">
    <property type="entry name" value="ABCF_EF-3"/>
    <property type="match status" value="2"/>
</dbReference>
<feature type="compositionally biased region" description="Basic and acidic residues" evidence="13">
    <location>
        <begin position="432"/>
        <end position="454"/>
    </location>
</feature>
<gene>
    <name evidence="15" type="ORF">HNY73_012370</name>
</gene>
<protein>
    <recommendedName>
        <fullName evidence="12">ATP-binding cassette sub-family F member 1</fullName>
    </recommendedName>
</protein>
<dbReference type="FunFam" id="3.40.50.300:FF:000472">
    <property type="entry name" value="ATP-binding cassette, sub-family F (GCN20), member 1"/>
    <property type="match status" value="1"/>
</dbReference>
<dbReference type="GO" id="GO:0005654">
    <property type="term" value="C:nucleoplasm"/>
    <property type="evidence" value="ECO:0007669"/>
    <property type="project" value="UniProtKB-SubCell"/>
</dbReference>
<dbReference type="OMA" id="ARLVLCM"/>
<feature type="compositionally biased region" description="Basic and acidic residues" evidence="13">
    <location>
        <begin position="69"/>
        <end position="78"/>
    </location>
</feature>
<evidence type="ECO:0000256" key="7">
    <source>
        <dbReference type="ARBA" id="ARBA00022737"/>
    </source>
</evidence>
<dbReference type="InterPro" id="IPR017871">
    <property type="entry name" value="ABC_transporter-like_CS"/>
</dbReference>
<feature type="compositionally biased region" description="Basic residues" evidence="13">
    <location>
        <begin position="55"/>
        <end position="68"/>
    </location>
</feature>
<feature type="region of interest" description="Disordered" evidence="13">
    <location>
        <begin position="1"/>
        <end position="138"/>
    </location>
</feature>
<dbReference type="InterPro" id="IPR003593">
    <property type="entry name" value="AAA+_ATPase"/>
</dbReference>
<evidence type="ECO:0000256" key="2">
    <source>
        <dbReference type="ARBA" id="ARBA00004496"/>
    </source>
</evidence>
<reference evidence="15" key="2">
    <citation type="submission" date="2020-06" db="EMBL/GenBank/DDBJ databases">
        <authorList>
            <person name="Sheffer M."/>
        </authorList>
    </citation>
    <scope>NUCLEOTIDE SEQUENCE</scope>
</reference>
<dbReference type="GO" id="GO:0016887">
    <property type="term" value="F:ATP hydrolysis activity"/>
    <property type="evidence" value="ECO:0007669"/>
    <property type="project" value="InterPro"/>
</dbReference>
<evidence type="ECO:0000313" key="16">
    <source>
        <dbReference type="Proteomes" id="UP000807504"/>
    </source>
</evidence>
<evidence type="ECO:0000256" key="8">
    <source>
        <dbReference type="ARBA" id="ARBA00022741"/>
    </source>
</evidence>
<dbReference type="AlphaFoldDB" id="A0A8T0EUP0"/>
<evidence type="ECO:0000256" key="4">
    <source>
        <dbReference type="ARBA" id="ARBA00011054"/>
    </source>
</evidence>
<name>A0A8T0EUP0_ARGBR</name>
<evidence type="ECO:0000256" key="1">
    <source>
        <dbReference type="ARBA" id="ARBA00004259"/>
    </source>
</evidence>
<dbReference type="EMBL" id="JABXBU010001863">
    <property type="protein sequence ID" value="KAF8782035.1"/>
    <property type="molecule type" value="Genomic_DNA"/>
</dbReference>
<dbReference type="PANTHER" id="PTHR19211:SF14">
    <property type="entry name" value="ATP-BINDING CASSETTE SUB-FAMILY F MEMBER 1"/>
    <property type="match status" value="1"/>
</dbReference>
<dbReference type="InterPro" id="IPR032781">
    <property type="entry name" value="ABC_tran_Xtn"/>
</dbReference>
<reference evidence="15" key="1">
    <citation type="journal article" date="2020" name="bioRxiv">
        <title>Chromosome-level reference genome of the European wasp spider Argiope bruennichi: a resource for studies on range expansion and evolutionary adaptation.</title>
        <authorList>
            <person name="Sheffer M.M."/>
            <person name="Hoppe A."/>
            <person name="Krehenwinkel H."/>
            <person name="Uhl G."/>
            <person name="Kuss A.W."/>
            <person name="Jensen L."/>
            <person name="Jensen C."/>
            <person name="Gillespie R.G."/>
            <person name="Hoff K.J."/>
            <person name="Prost S."/>
        </authorList>
    </citation>
    <scope>NUCLEOTIDE SEQUENCE</scope>
</reference>
<keyword evidence="8" id="KW-0547">Nucleotide-binding</keyword>
<evidence type="ECO:0000256" key="3">
    <source>
        <dbReference type="ARBA" id="ARBA00004642"/>
    </source>
</evidence>
<dbReference type="GO" id="GO:0005737">
    <property type="term" value="C:cytoplasm"/>
    <property type="evidence" value="ECO:0007669"/>
    <property type="project" value="UniProtKB-SubCell"/>
</dbReference>
<feature type="compositionally biased region" description="Basic and acidic residues" evidence="13">
    <location>
        <begin position="35"/>
        <end position="54"/>
    </location>
</feature>
<keyword evidence="10" id="KW-0010">Activator</keyword>
<evidence type="ECO:0000256" key="11">
    <source>
        <dbReference type="ARBA" id="ARBA00023242"/>
    </source>
</evidence>
<comment type="subcellular location">
    <subcellularLocation>
        <location evidence="2">Cytoplasm</location>
    </subcellularLocation>
    <subcellularLocation>
        <location evidence="1">Nucleus envelope</location>
    </subcellularLocation>
    <subcellularLocation>
        <location evidence="3">Nucleus</location>
        <location evidence="3">Nucleoplasm</location>
    </subcellularLocation>
</comment>
<evidence type="ECO:0000256" key="9">
    <source>
        <dbReference type="ARBA" id="ARBA00022840"/>
    </source>
</evidence>
<feature type="compositionally biased region" description="Basic and acidic residues" evidence="13">
    <location>
        <begin position="9"/>
        <end position="26"/>
    </location>
</feature>
<dbReference type="InterPro" id="IPR050611">
    <property type="entry name" value="ABCF"/>
</dbReference>
<evidence type="ECO:0000256" key="10">
    <source>
        <dbReference type="ARBA" id="ARBA00023159"/>
    </source>
</evidence>
<evidence type="ECO:0000256" key="5">
    <source>
        <dbReference type="ARBA" id="ARBA00022490"/>
    </source>
</evidence>
<keyword evidence="16" id="KW-1185">Reference proteome</keyword>
<dbReference type="InterPro" id="IPR027417">
    <property type="entry name" value="P-loop_NTPase"/>
</dbReference>
<feature type="region of interest" description="Disordered" evidence="13">
    <location>
        <begin position="432"/>
        <end position="475"/>
    </location>
</feature>
<feature type="domain" description="ABC transporter" evidence="14">
    <location>
        <begin position="499"/>
        <end position="713"/>
    </location>
</feature>
<dbReference type="Proteomes" id="UP000807504">
    <property type="component" value="Unassembled WGS sequence"/>
</dbReference>
<dbReference type="Pfam" id="PF12848">
    <property type="entry name" value="ABC_tran_Xtn"/>
    <property type="match status" value="1"/>
</dbReference>
<keyword evidence="6" id="KW-0597">Phosphoprotein</keyword>
<proteinExistence type="inferred from homology"/>
<comment type="caution">
    <text evidence="15">The sequence shown here is derived from an EMBL/GenBank/DDBJ whole genome shotgun (WGS) entry which is preliminary data.</text>
</comment>
<keyword evidence="7" id="KW-0677">Repeat</keyword>
<feature type="domain" description="ABC transporter" evidence="14">
    <location>
        <begin position="178"/>
        <end position="422"/>
    </location>
</feature>
<sequence>MPKKKSKQSKKEVEDELPKQVSKKDVDLDDEEFEEKLSLKDDHMVDNDAGDKGKKDKKQKKKEKAPKKKNPENNKKEVSNGADEDSDEENLNDEDENFNDDDDDDSASLATQESETTKEGKTTAPKLSHKEKKKLKKQLDYQRQIETLGGKVVDDQFTVSQAEKSAAQQLQMENAVDIKVDNFSISARGKDLFINASLHITAGRRYGLVGPNGHGKTTLLKHIANRSLNIPPTIDALLCEQEVVADDTPAVEVVLKSDVKRTQLLEEMKTLEEETSKGHLEKQERLNEIYEELRIIGADSAEARARRILAGLGFTREMQDRATKNFSGGWRMRVSLARALFMEPTLLLLDEPTNHLDLNAVIWLDNYLQGWKKTLLVVSHDQSFLDNVCTDIIHLDNLKLFYYRGNYSQFKKMYVQKRKELVKEYEKQEKRLKEMKASGKSTKVAEKATKEALTRKQQKNQPKKQNDGDNGPTELIKRPKEYLVKFHFPNPPPLNPPILGLHNVNFAYSGQPPLFKNVDFGIDMSSRVAIVGPNGVGKTTFLRLLTGELAPTQGEQRQNHRLRIGKFDQHSGEQLNLDESPVEYLQRLFNLNYQDARKQLGSYGLVSHAHTIKNRDLSGGQKARVALAELALRAPDVLILDEPTNNLDIESIDALAEAICEFEGGVVIVTHDERLIRETNCQLWIIENQNIDEIDGDFDDYRKELLESLGETVNNPSIAATQAMKQTD</sequence>
<evidence type="ECO:0000256" key="6">
    <source>
        <dbReference type="ARBA" id="ARBA00022553"/>
    </source>
</evidence>
<dbReference type="GO" id="GO:0005524">
    <property type="term" value="F:ATP binding"/>
    <property type="evidence" value="ECO:0007669"/>
    <property type="project" value="UniProtKB-KW"/>
</dbReference>
<dbReference type="FunFam" id="3.40.50.300:FF:000471">
    <property type="entry name" value="ATP-binding cassette, sub-family F (GCN20), member 1"/>
    <property type="match status" value="1"/>
</dbReference>
<feature type="compositionally biased region" description="Acidic residues" evidence="13">
    <location>
        <begin position="82"/>
        <end position="106"/>
    </location>
</feature>
<evidence type="ECO:0000256" key="12">
    <source>
        <dbReference type="ARBA" id="ARBA00073921"/>
    </source>
</evidence>
<dbReference type="PROSITE" id="PS50893">
    <property type="entry name" value="ABC_TRANSPORTER_2"/>
    <property type="match status" value="2"/>
</dbReference>